<dbReference type="EMBL" id="FOAZ01000019">
    <property type="protein sequence ID" value="SEM14398.1"/>
    <property type="molecule type" value="Genomic_DNA"/>
</dbReference>
<gene>
    <name evidence="2" type="ORF">SAMN05414137_11998</name>
</gene>
<evidence type="ECO:0000256" key="1">
    <source>
        <dbReference type="SAM" id="Phobius"/>
    </source>
</evidence>
<dbReference type="Proteomes" id="UP000183015">
    <property type="component" value="Unassembled WGS sequence"/>
</dbReference>
<dbReference type="GO" id="GO:0005886">
    <property type="term" value="C:plasma membrane"/>
    <property type="evidence" value="ECO:0007669"/>
    <property type="project" value="UniProtKB-SubCell"/>
</dbReference>
<feature type="transmembrane region" description="Helical" evidence="1">
    <location>
        <begin position="174"/>
        <end position="194"/>
    </location>
</feature>
<evidence type="ECO:0000313" key="3">
    <source>
        <dbReference type="Proteomes" id="UP000183015"/>
    </source>
</evidence>
<keyword evidence="1" id="KW-1133">Transmembrane helix</keyword>
<keyword evidence="1" id="KW-0812">Transmembrane</keyword>
<dbReference type="RefSeq" id="WP_042444758.1">
    <property type="nucleotide sequence ID" value="NZ_BBPN01000007.1"/>
</dbReference>
<evidence type="ECO:0000313" key="2">
    <source>
        <dbReference type="EMBL" id="SEM14398.1"/>
    </source>
</evidence>
<accession>A0A1H7W032</accession>
<dbReference type="GO" id="GO:0140359">
    <property type="term" value="F:ABC-type transporter activity"/>
    <property type="evidence" value="ECO:0007669"/>
    <property type="project" value="InterPro"/>
</dbReference>
<feature type="transmembrane region" description="Helical" evidence="1">
    <location>
        <begin position="129"/>
        <end position="154"/>
    </location>
</feature>
<sequence length="285" mass="30179">MSTLTSLPRPATAAAVDAPRARFLDLVAAEWIKLRSLRSTWWTLVVAVLVPWGAAAAAATADYDNWPNYGPREQAAPHLFAVHDSFPLEGYLVVMLASGALGALAMAGEYGSGLIRTTTVAVPARGSVVLAKAVVQTVAWTVVGWICAVGSYLIAQAILSGRHATIPLSYDGVLRAMAAAAMVAPVCALIGLGIGALVRHAGGAIGILTFVVLLLPQFFSQNKQWSSDIRHVFPISAFGRLTEIWTAPAHPGFYPATLTGSTLVYLIWPVVSVAAAVWIVRRRDV</sequence>
<organism evidence="2 3">
    <name type="scientific">Streptacidiphilus jiangxiensis</name>
    <dbReference type="NCBI Taxonomy" id="235985"/>
    <lineage>
        <taxon>Bacteria</taxon>
        <taxon>Bacillati</taxon>
        <taxon>Actinomycetota</taxon>
        <taxon>Actinomycetes</taxon>
        <taxon>Kitasatosporales</taxon>
        <taxon>Streptomycetaceae</taxon>
        <taxon>Streptacidiphilus</taxon>
    </lineage>
</organism>
<dbReference type="eggNOG" id="COG1668">
    <property type="taxonomic scope" value="Bacteria"/>
</dbReference>
<dbReference type="STRING" id="235985.SAMN05414137_11998"/>
<proteinExistence type="predicted"/>
<feature type="transmembrane region" description="Helical" evidence="1">
    <location>
        <begin position="201"/>
        <end position="219"/>
    </location>
</feature>
<keyword evidence="3" id="KW-1185">Reference proteome</keyword>
<feature type="transmembrane region" description="Helical" evidence="1">
    <location>
        <begin position="90"/>
        <end position="108"/>
    </location>
</feature>
<feature type="transmembrane region" description="Helical" evidence="1">
    <location>
        <begin position="262"/>
        <end position="280"/>
    </location>
</feature>
<dbReference type="AlphaFoldDB" id="A0A1H7W032"/>
<reference evidence="3" key="1">
    <citation type="submission" date="2016-10" db="EMBL/GenBank/DDBJ databases">
        <authorList>
            <person name="Varghese N."/>
        </authorList>
    </citation>
    <scope>NUCLEOTIDE SEQUENCE [LARGE SCALE GENOMIC DNA]</scope>
    <source>
        <strain evidence="3">DSM 45096 / BCRC 16803 / CGMCC 4.1857 / CIP 109030 / JCM 12277 / KCTC 19219 / NBRC 100920 / 33214</strain>
    </source>
</reference>
<feature type="transmembrane region" description="Helical" evidence="1">
    <location>
        <begin position="41"/>
        <end position="61"/>
    </location>
</feature>
<keyword evidence="1" id="KW-0472">Membrane</keyword>
<dbReference type="OrthoDB" id="3480265at2"/>
<protein>
    <submittedName>
        <fullName evidence="2">ABC-type transport system involved in multi-copper enzyme maturation, permease component</fullName>
    </submittedName>
</protein>
<name>A0A1H7W032_STRJI</name>